<evidence type="ECO:0000313" key="3">
    <source>
        <dbReference type="Proteomes" id="UP000317315"/>
    </source>
</evidence>
<feature type="transmembrane region" description="Helical" evidence="1">
    <location>
        <begin position="125"/>
        <end position="153"/>
    </location>
</feature>
<dbReference type="AlphaFoldDB" id="A0A521AC05"/>
<name>A0A521AC05_9BACT</name>
<accession>A0A521AC05</accession>
<keyword evidence="1" id="KW-0472">Membrane</keyword>
<keyword evidence="3" id="KW-1185">Reference proteome</keyword>
<dbReference type="Proteomes" id="UP000317315">
    <property type="component" value="Unassembled WGS sequence"/>
</dbReference>
<protein>
    <submittedName>
        <fullName evidence="2">Uncharacterized protein</fullName>
    </submittedName>
</protein>
<evidence type="ECO:0000256" key="1">
    <source>
        <dbReference type="SAM" id="Phobius"/>
    </source>
</evidence>
<keyword evidence="1" id="KW-1133">Transmembrane helix</keyword>
<gene>
    <name evidence="2" type="ORF">SAMN06269117_10152</name>
</gene>
<dbReference type="EMBL" id="FXTM01000001">
    <property type="protein sequence ID" value="SMO32347.1"/>
    <property type="molecule type" value="Genomic_DNA"/>
</dbReference>
<sequence>MTWEIMMFIRRFNISERNDLLQVNEYPRKINLSFAVTLGVLFLFLLKRTYGIIFCLFAIFDIFLDKKLSETLNYDEFVNLIKNNGFKKLELSIVNVPKLSVKLSWDSFIKAPIDVFKGQSKSRKFLALIGMIMSPVTFTFGFVYSLFELYLIYLISRKKNLLILFSKEIYYKLTREVPVFKKESEKEIFFKIKWYGIPGIILIPKKYYKELSHCREVE</sequence>
<feature type="transmembrane region" description="Helical" evidence="1">
    <location>
        <begin position="34"/>
        <end position="60"/>
    </location>
</feature>
<evidence type="ECO:0000313" key="2">
    <source>
        <dbReference type="EMBL" id="SMO32347.1"/>
    </source>
</evidence>
<organism evidence="2 3">
    <name type="scientific">Balnearium lithotrophicum</name>
    <dbReference type="NCBI Taxonomy" id="223788"/>
    <lineage>
        <taxon>Bacteria</taxon>
        <taxon>Pseudomonadati</taxon>
        <taxon>Aquificota</taxon>
        <taxon>Aquificia</taxon>
        <taxon>Desulfurobacteriales</taxon>
        <taxon>Desulfurobacteriaceae</taxon>
        <taxon>Balnearium</taxon>
    </lineage>
</organism>
<reference evidence="2 3" key="1">
    <citation type="submission" date="2017-05" db="EMBL/GenBank/DDBJ databases">
        <authorList>
            <person name="Varghese N."/>
            <person name="Submissions S."/>
        </authorList>
    </citation>
    <scope>NUCLEOTIDE SEQUENCE [LARGE SCALE GENOMIC DNA]</scope>
    <source>
        <strain evidence="2 3">DSM 16304</strain>
    </source>
</reference>
<proteinExistence type="predicted"/>
<keyword evidence="1" id="KW-0812">Transmembrane</keyword>